<dbReference type="PANTHER" id="PTHR41368">
    <property type="entry name" value="PROTEIN YGHO"/>
    <property type="match status" value="1"/>
</dbReference>
<evidence type="ECO:0008006" key="3">
    <source>
        <dbReference type="Google" id="ProtNLM"/>
    </source>
</evidence>
<dbReference type="SUPFAM" id="SSF55729">
    <property type="entry name" value="Acyl-CoA N-acyltransferases (Nat)"/>
    <property type="match status" value="1"/>
</dbReference>
<dbReference type="Proteomes" id="UP001370348">
    <property type="component" value="Chromosome"/>
</dbReference>
<dbReference type="PANTHER" id="PTHR41368:SF1">
    <property type="entry name" value="PROTEIN YGHO"/>
    <property type="match status" value="1"/>
</dbReference>
<protein>
    <recommendedName>
        <fullName evidence="3">N-acetyltransferase</fullName>
    </recommendedName>
</protein>
<name>A0ABZ2LQG8_9BACT</name>
<dbReference type="InterPro" id="IPR039968">
    <property type="entry name" value="BcerS-like"/>
</dbReference>
<evidence type="ECO:0000313" key="1">
    <source>
        <dbReference type="EMBL" id="WXB11396.1"/>
    </source>
</evidence>
<gene>
    <name evidence="1" type="ORF">LZC94_26435</name>
</gene>
<keyword evidence="2" id="KW-1185">Reference proteome</keyword>
<reference evidence="1 2" key="1">
    <citation type="submission" date="2021-12" db="EMBL/GenBank/DDBJ databases">
        <title>Discovery of the Pendulisporaceae a myxobacterial family with distinct sporulation behavior and unique specialized metabolism.</title>
        <authorList>
            <person name="Garcia R."/>
            <person name="Popoff A."/>
            <person name="Bader C.D."/>
            <person name="Loehr J."/>
            <person name="Walesch S."/>
            <person name="Walt C."/>
            <person name="Boldt J."/>
            <person name="Bunk B."/>
            <person name="Haeckl F.J.F.P.J."/>
            <person name="Gunesch A.P."/>
            <person name="Birkelbach J."/>
            <person name="Nuebel U."/>
            <person name="Pietschmann T."/>
            <person name="Bach T."/>
            <person name="Mueller R."/>
        </authorList>
    </citation>
    <scope>NUCLEOTIDE SEQUENCE [LARGE SCALE GENOMIC DNA]</scope>
    <source>
        <strain evidence="1 2">MSr11954</strain>
    </source>
</reference>
<proteinExistence type="predicted"/>
<organism evidence="1 2">
    <name type="scientific">Pendulispora albinea</name>
    <dbReference type="NCBI Taxonomy" id="2741071"/>
    <lineage>
        <taxon>Bacteria</taxon>
        <taxon>Pseudomonadati</taxon>
        <taxon>Myxococcota</taxon>
        <taxon>Myxococcia</taxon>
        <taxon>Myxococcales</taxon>
        <taxon>Sorangiineae</taxon>
        <taxon>Pendulisporaceae</taxon>
        <taxon>Pendulispora</taxon>
    </lineage>
</organism>
<sequence>MKITIREHKPGENIRPFIQAGHEVFRDDPHWIAPLHFELRERLHPKKNPFFRRAEVTLFTAWRGSQLVGRCSAQIDREHLRVWKDDTGFFGFFDTLNDDEAAIALIDAATNWLRRRGMKRMRGPFSLYVNEEVGVLIEGFDSPPVLMMSHSRRWQSRLCEVAGLEKEKDLIAWKYTAGEFPARVLRAWEQVKAMPEVRLRSVDTRRMEEEIKNVQEIYNDAWSGKWGVVPALPDEVAKVAKDLKLIIDEDLAFMAEIDGRAAGMCIMLPNLNEAIADLNGKLLPLGFAKLLWRLKVKHPVSTRLMMLGIRSEYRHVKKYGGLSAAMYVEVAKRGIAKGYKWGELSWTREDDGPINVGIKAMGATPYKKYRVYQKTIS</sequence>
<dbReference type="EMBL" id="CP089984">
    <property type="protein sequence ID" value="WXB11396.1"/>
    <property type="molecule type" value="Genomic_DNA"/>
</dbReference>
<dbReference type="Gene3D" id="3.40.630.30">
    <property type="match status" value="1"/>
</dbReference>
<dbReference type="InterPro" id="IPR016181">
    <property type="entry name" value="Acyl_CoA_acyltransferase"/>
</dbReference>
<dbReference type="RefSeq" id="WP_394821014.1">
    <property type="nucleotide sequence ID" value="NZ_CP089984.1"/>
</dbReference>
<accession>A0ABZ2LQG8</accession>
<evidence type="ECO:0000313" key="2">
    <source>
        <dbReference type="Proteomes" id="UP001370348"/>
    </source>
</evidence>